<evidence type="ECO:0000256" key="1">
    <source>
        <dbReference type="SAM" id="Phobius"/>
    </source>
</evidence>
<feature type="transmembrane region" description="Helical" evidence="1">
    <location>
        <begin position="15"/>
        <end position="34"/>
    </location>
</feature>
<dbReference type="EMBL" id="CP040428">
    <property type="protein sequence ID" value="QCT19012.1"/>
    <property type="molecule type" value="Genomic_DNA"/>
</dbReference>
<dbReference type="RefSeq" id="WP_138094901.1">
    <property type="nucleotide sequence ID" value="NZ_CP040428.1"/>
</dbReference>
<reference evidence="2 3" key="1">
    <citation type="submission" date="2019-05" db="EMBL/GenBank/DDBJ databases">
        <title>Complete genome sequence of Izhakiella calystegiae KSNA2, an endophyte isolated from beach morning glory (Calystegia soldanella).</title>
        <authorList>
            <person name="Jiang L."/>
            <person name="Jeong J.C."/>
            <person name="Kim C.Y."/>
            <person name="Kim D.H."/>
            <person name="Kim S.W."/>
            <person name="Lee j."/>
        </authorList>
    </citation>
    <scope>NUCLEOTIDE SEQUENCE [LARGE SCALE GENOMIC DNA]</scope>
    <source>
        <strain evidence="2 3">KSNA2</strain>
    </source>
</reference>
<organism evidence="2 3">
    <name type="scientific">Jejubacter calystegiae</name>
    <dbReference type="NCBI Taxonomy" id="2579935"/>
    <lineage>
        <taxon>Bacteria</taxon>
        <taxon>Pseudomonadati</taxon>
        <taxon>Pseudomonadota</taxon>
        <taxon>Gammaproteobacteria</taxon>
        <taxon>Enterobacterales</taxon>
        <taxon>Enterobacteriaceae</taxon>
        <taxon>Jejubacter</taxon>
    </lineage>
</organism>
<dbReference type="AlphaFoldDB" id="A0A4P8YKN4"/>
<dbReference type="Proteomes" id="UP000302163">
    <property type="component" value="Chromosome"/>
</dbReference>
<keyword evidence="3" id="KW-1185">Reference proteome</keyword>
<name>A0A4P8YKN4_9ENTR</name>
<keyword evidence="1" id="KW-0472">Membrane</keyword>
<dbReference type="KEGG" id="izh:FEM41_04775"/>
<evidence type="ECO:0000313" key="2">
    <source>
        <dbReference type="EMBL" id="QCT19012.1"/>
    </source>
</evidence>
<accession>A0A4P8YKN4</accession>
<sequence length="89" mass="10458">MIQNDHEKYSAEQNLKYIFIILFFNIIAFSRYIMLDIFNKRTTIYDRASDKVYNLSGVNVQQLLKAPGNTLLQMAQRLFVIRPGRAARE</sequence>
<protein>
    <submittedName>
        <fullName evidence="2">Uncharacterized protein</fullName>
    </submittedName>
</protein>
<gene>
    <name evidence="2" type="ORF">FEM41_04775</name>
</gene>
<keyword evidence="1" id="KW-1133">Transmembrane helix</keyword>
<evidence type="ECO:0000313" key="3">
    <source>
        <dbReference type="Proteomes" id="UP000302163"/>
    </source>
</evidence>
<proteinExistence type="predicted"/>
<keyword evidence="1" id="KW-0812">Transmembrane</keyword>